<proteinExistence type="predicted"/>
<feature type="transmembrane region" description="Helical" evidence="2">
    <location>
        <begin position="15"/>
        <end position="38"/>
    </location>
</feature>
<feature type="region of interest" description="Disordered" evidence="1">
    <location>
        <begin position="111"/>
        <end position="170"/>
    </location>
</feature>
<feature type="compositionally biased region" description="Polar residues" evidence="1">
    <location>
        <begin position="576"/>
        <end position="596"/>
    </location>
</feature>
<name>A0ABQ9FXD7_TEGGR</name>
<dbReference type="EMBL" id="JARBDR010000018">
    <property type="protein sequence ID" value="KAJ8321906.1"/>
    <property type="molecule type" value="Genomic_DNA"/>
</dbReference>
<feature type="compositionally biased region" description="Basic and acidic residues" evidence="1">
    <location>
        <begin position="153"/>
        <end position="167"/>
    </location>
</feature>
<sequence>MAIGLTTGVLGQTTVLSVVGGLSVTIVLIVLVVICVCAKKEKEKNENLVEEKRKSEHADLLNGKVDTEQVHLDVDTALTPLSNGQVVYDNNTRCDPNKFLSFIFHSGSLRVSPGSPHQTSQRKLPAPPPAPDGASPAVVNLTSKREDDDDDYDHLNRPNRKNSEKNRQSNYDHVAIDAEGQFKIIEGKSAITDDYYAEVKTENIYAGVKDEENDLENDDYARVKGVSETPKEVTKTVQNGVISAGIVDDTYSSVKDESKDASQGSAKDFDPYSKVKDDPYAKVKDDPYNKVKDGDSSQDSAKDLDIDDPYNKVKDDCDSEKSFDPYNKVKDDPYSRVKGDDPYNKMKGDDDPYNKVKGDDDPYNKVSGDDLDQDEGASGSIEDHYSKVDPNRKLQSNVTSINITSSAEALGGTLASSIPNANDEYAVVVKNPDEKGPGFSVITSNARGNVNEEIDPYTLPPEPPRRYGSEEIRDFNIESFNTPPQPSPRNSREIPATAAIGTTNQTSTTVVASRAQGETAESTKKKEPPYSKLTARESMASINARRALNTYETVAEAENFYATVRGNVPAPPSLDSLHSMTKQNPGGYRLSQNESESNNERYASVDHPKSPGTLSNPRLSANVTGARLSVNSDSSNPKSPFGVPGGLSSLGATGGAEVVLSPNYQTVKDYIPEDPDTDPNYESVEEAKSKIDYNSQEMKKAMMNRKIRTHVYEEVKPSPESTQVKNRVLRSHMYEDIDEVKEQKKGINRKSKDEEVWKRRSDVEK</sequence>
<keyword evidence="2" id="KW-0812">Transmembrane</keyword>
<evidence type="ECO:0000256" key="2">
    <source>
        <dbReference type="SAM" id="Phobius"/>
    </source>
</evidence>
<keyword evidence="4" id="KW-1185">Reference proteome</keyword>
<comment type="caution">
    <text evidence="3">The sequence shown here is derived from an EMBL/GenBank/DDBJ whole genome shotgun (WGS) entry which is preliminary data.</text>
</comment>
<evidence type="ECO:0000256" key="1">
    <source>
        <dbReference type="SAM" id="MobiDB-lite"/>
    </source>
</evidence>
<protein>
    <submittedName>
        <fullName evidence="3">Uncharacterized protein</fullName>
    </submittedName>
</protein>
<feature type="region of interest" description="Disordered" evidence="1">
    <location>
        <begin position="430"/>
        <end position="468"/>
    </location>
</feature>
<feature type="compositionally biased region" description="Basic and acidic residues" evidence="1">
    <location>
        <begin position="267"/>
        <end position="363"/>
    </location>
</feature>
<keyword evidence="2" id="KW-1133">Transmembrane helix</keyword>
<keyword evidence="2" id="KW-0472">Membrane</keyword>
<feature type="region of interest" description="Disordered" evidence="1">
    <location>
        <begin position="498"/>
        <end position="537"/>
    </location>
</feature>
<accession>A0ABQ9FXD7</accession>
<reference evidence="3 4" key="1">
    <citation type="submission" date="2022-12" db="EMBL/GenBank/DDBJ databases">
        <title>Chromosome-level genome of Tegillarca granosa.</title>
        <authorList>
            <person name="Kim J."/>
        </authorList>
    </citation>
    <scope>NUCLEOTIDE SEQUENCE [LARGE SCALE GENOMIC DNA]</scope>
    <source>
        <strain evidence="3">Teg-2019</strain>
        <tissue evidence="3">Adductor muscle</tissue>
    </source>
</reference>
<dbReference type="Proteomes" id="UP001217089">
    <property type="component" value="Unassembled WGS sequence"/>
</dbReference>
<gene>
    <name evidence="3" type="ORF">KUTeg_000377</name>
</gene>
<feature type="compositionally biased region" description="Basic and acidic residues" evidence="1">
    <location>
        <begin position="381"/>
        <end position="392"/>
    </location>
</feature>
<feature type="region of interest" description="Disordered" evidence="1">
    <location>
        <begin position="253"/>
        <end position="392"/>
    </location>
</feature>
<feature type="region of interest" description="Disordered" evidence="1">
    <location>
        <begin position="569"/>
        <end position="620"/>
    </location>
</feature>
<feature type="region of interest" description="Disordered" evidence="1">
    <location>
        <begin position="740"/>
        <end position="765"/>
    </location>
</feature>
<evidence type="ECO:0000313" key="4">
    <source>
        <dbReference type="Proteomes" id="UP001217089"/>
    </source>
</evidence>
<feature type="compositionally biased region" description="Polar residues" evidence="1">
    <location>
        <begin position="500"/>
        <end position="511"/>
    </location>
</feature>
<evidence type="ECO:0000313" key="3">
    <source>
        <dbReference type="EMBL" id="KAJ8321906.1"/>
    </source>
</evidence>
<organism evidence="3 4">
    <name type="scientific">Tegillarca granosa</name>
    <name type="common">Malaysian cockle</name>
    <name type="synonym">Anadara granosa</name>
    <dbReference type="NCBI Taxonomy" id="220873"/>
    <lineage>
        <taxon>Eukaryota</taxon>
        <taxon>Metazoa</taxon>
        <taxon>Spiralia</taxon>
        <taxon>Lophotrochozoa</taxon>
        <taxon>Mollusca</taxon>
        <taxon>Bivalvia</taxon>
        <taxon>Autobranchia</taxon>
        <taxon>Pteriomorphia</taxon>
        <taxon>Arcoida</taxon>
        <taxon>Arcoidea</taxon>
        <taxon>Arcidae</taxon>
        <taxon>Tegillarca</taxon>
    </lineage>
</organism>